<dbReference type="PROSITE" id="PS51371">
    <property type="entry name" value="CBS"/>
    <property type="match status" value="2"/>
</dbReference>
<dbReference type="AlphaFoldDB" id="A0A9X1WJ50"/>
<dbReference type="RefSeq" id="WP_244805116.1">
    <property type="nucleotide sequence ID" value="NZ_JALIEA010000017.1"/>
</dbReference>
<dbReference type="Proteomes" id="UP001139207">
    <property type="component" value="Unassembled WGS sequence"/>
</dbReference>
<dbReference type="SUPFAM" id="SSF51206">
    <property type="entry name" value="cAMP-binding domain-like"/>
    <property type="match status" value="1"/>
</dbReference>
<reference evidence="5" key="1">
    <citation type="submission" date="2022-04" db="EMBL/GenBank/DDBJ databases">
        <title>Corynebacterium kalidii LD5P10.</title>
        <authorList>
            <person name="Sun J.Q."/>
        </authorList>
    </citation>
    <scope>NUCLEOTIDE SEQUENCE</scope>
    <source>
        <strain evidence="5">LD5P10</strain>
    </source>
</reference>
<dbReference type="Pfam" id="PF10335">
    <property type="entry name" value="DUF294_C"/>
    <property type="match status" value="1"/>
</dbReference>
<dbReference type="InterPro" id="IPR000595">
    <property type="entry name" value="cNMP-bd_dom"/>
</dbReference>
<dbReference type="CDD" id="cd04587">
    <property type="entry name" value="CBS_pair_CAP-ED_NT_Pol-beta-like_DUF294_assoc"/>
    <property type="match status" value="1"/>
</dbReference>
<organism evidence="5 6">
    <name type="scientific">Corynebacterium kalidii</name>
    <dbReference type="NCBI Taxonomy" id="2931982"/>
    <lineage>
        <taxon>Bacteria</taxon>
        <taxon>Bacillati</taxon>
        <taxon>Actinomycetota</taxon>
        <taxon>Actinomycetes</taxon>
        <taxon>Mycobacteriales</taxon>
        <taxon>Corynebacteriaceae</taxon>
        <taxon>Corynebacterium</taxon>
    </lineage>
</organism>
<dbReference type="Gene3D" id="2.60.120.10">
    <property type="entry name" value="Jelly Rolls"/>
    <property type="match status" value="1"/>
</dbReference>
<sequence length="657" mass="70920">MSVELDEVRKFLGEHEPFSHLPDDELRALPAKMEIIYVRRGETVITAGQPNDMLYVIRSGAVDVLDSQDVLLDRRGTGRFFGHSTIVTKGGFGADPGPSRYTMIAVEDSLLLTMEREEVRGLIERNPEVARYFAGVSERIRAAAERLGVRSGSDALRTLVSDLVDRDPVSVDPGATVREAAQLMSSNGISCLPVISDTADTGGRGSLDGGDEVDDVSLLPPVSGNELVGIITDRDLRTRVIAEGVSTDSPVSAIMTRDPFSTTADTTAFEAMLMMSEQGVHHLPVVGGLEGGGDGVTGVISASDIMRALRNDPIYLTADLAKATDAEQMRVIVKDTAEMTSGFIGRGASAEEVSEILTVCLDSLARRLLVLAEETLGPPPVPYAFIVLGSQARRAVGFSSDQDNGLVLHNSYDEDLHGEYFAELGRMVCTGLGEAGQQLCPGDMMAMNPAWRMTVDQWKDSFHSWVTAPHPDALLNAQTFFDMRPIYGARELADQVHRYSVALARSSSRFHARLAALVARAETPLGIFRGLVVQRGGDYRNTLNVKSGGTAPIVQIARLYALMAGVKAVGTHQRLAQAAAKGALTQKAARDLTEAFNFLKSLSLRHQASQLRSGGEANYHIDPDSLGKLDRENLRDAFGIIKGIQTSLAVKYPVRNT</sequence>
<proteinExistence type="predicted"/>
<dbReference type="Pfam" id="PF00571">
    <property type="entry name" value="CBS"/>
    <property type="match status" value="2"/>
</dbReference>
<protein>
    <submittedName>
        <fullName evidence="5">DUF294 nucleotidyltransferase-like domain-containing protein</fullName>
    </submittedName>
</protein>
<dbReference type="GO" id="GO:0008773">
    <property type="term" value="F:[protein-PII] uridylyltransferase activity"/>
    <property type="evidence" value="ECO:0007669"/>
    <property type="project" value="InterPro"/>
</dbReference>
<dbReference type="EMBL" id="JALIEA010000017">
    <property type="protein sequence ID" value="MCJ7859398.1"/>
    <property type="molecule type" value="Genomic_DNA"/>
</dbReference>
<dbReference type="SMART" id="SM00100">
    <property type="entry name" value="cNMP"/>
    <property type="match status" value="1"/>
</dbReference>
<dbReference type="CDD" id="cd00038">
    <property type="entry name" value="CAP_ED"/>
    <property type="match status" value="1"/>
</dbReference>
<dbReference type="CDD" id="cd05401">
    <property type="entry name" value="NT_GlnE_GlnD_like"/>
    <property type="match status" value="1"/>
</dbReference>
<comment type="caution">
    <text evidence="5">The sequence shown here is derived from an EMBL/GenBank/DDBJ whole genome shotgun (WGS) entry which is preliminary data.</text>
</comment>
<dbReference type="InterPro" id="IPR018821">
    <property type="entry name" value="DUF294_put_nucleoTrafse_sb-bd"/>
</dbReference>
<dbReference type="Pfam" id="PF00027">
    <property type="entry name" value="cNMP_binding"/>
    <property type="match status" value="1"/>
</dbReference>
<evidence type="ECO:0000256" key="1">
    <source>
        <dbReference type="ARBA" id="ARBA00023122"/>
    </source>
</evidence>
<dbReference type="PANTHER" id="PTHR43080">
    <property type="entry name" value="CBS DOMAIN-CONTAINING PROTEIN CBSX3, MITOCHONDRIAL"/>
    <property type="match status" value="1"/>
</dbReference>
<dbReference type="InterPro" id="IPR018490">
    <property type="entry name" value="cNMP-bd_dom_sf"/>
</dbReference>
<evidence type="ECO:0000259" key="3">
    <source>
        <dbReference type="PROSITE" id="PS50042"/>
    </source>
</evidence>
<name>A0A9X1WJ50_9CORY</name>
<dbReference type="SMART" id="SM00116">
    <property type="entry name" value="CBS"/>
    <property type="match status" value="2"/>
</dbReference>
<keyword evidence="1 2" id="KW-0129">CBS domain</keyword>
<accession>A0A9X1WJ50</accession>
<dbReference type="InterPro" id="IPR005105">
    <property type="entry name" value="GlnD_Uridyltrans_N"/>
</dbReference>
<evidence type="ECO:0000313" key="5">
    <source>
        <dbReference type="EMBL" id="MCJ7859398.1"/>
    </source>
</evidence>
<feature type="domain" description="CBS" evidence="4">
    <location>
        <begin position="255"/>
        <end position="316"/>
    </location>
</feature>
<keyword evidence="6" id="KW-1185">Reference proteome</keyword>
<dbReference type="InterPro" id="IPR014710">
    <property type="entry name" value="RmlC-like_jellyroll"/>
</dbReference>
<dbReference type="InterPro" id="IPR046342">
    <property type="entry name" value="CBS_dom_sf"/>
</dbReference>
<dbReference type="SUPFAM" id="SSF54631">
    <property type="entry name" value="CBS-domain pair"/>
    <property type="match status" value="1"/>
</dbReference>
<gene>
    <name evidence="5" type="ORF">MUN33_11860</name>
</gene>
<dbReference type="Pfam" id="PF03445">
    <property type="entry name" value="DUF294"/>
    <property type="match status" value="1"/>
</dbReference>
<feature type="domain" description="Cyclic nucleotide-binding" evidence="3">
    <location>
        <begin position="17"/>
        <end position="131"/>
    </location>
</feature>
<dbReference type="PROSITE" id="PS50042">
    <property type="entry name" value="CNMP_BINDING_3"/>
    <property type="match status" value="1"/>
</dbReference>
<dbReference type="InterPro" id="IPR051257">
    <property type="entry name" value="Diverse_CBS-Domain"/>
</dbReference>
<dbReference type="PANTHER" id="PTHR43080:SF2">
    <property type="entry name" value="CBS DOMAIN-CONTAINING PROTEIN"/>
    <property type="match status" value="1"/>
</dbReference>
<evidence type="ECO:0000256" key="2">
    <source>
        <dbReference type="PROSITE-ProRule" id="PRU00703"/>
    </source>
</evidence>
<evidence type="ECO:0000313" key="6">
    <source>
        <dbReference type="Proteomes" id="UP001139207"/>
    </source>
</evidence>
<evidence type="ECO:0000259" key="4">
    <source>
        <dbReference type="PROSITE" id="PS51371"/>
    </source>
</evidence>
<feature type="domain" description="CBS" evidence="4">
    <location>
        <begin position="164"/>
        <end position="249"/>
    </location>
</feature>
<dbReference type="Gene3D" id="3.10.580.10">
    <property type="entry name" value="CBS-domain"/>
    <property type="match status" value="2"/>
</dbReference>
<dbReference type="InterPro" id="IPR000644">
    <property type="entry name" value="CBS_dom"/>
</dbReference>